<proteinExistence type="predicted"/>
<keyword evidence="2" id="KW-0812">Transmembrane</keyword>
<comment type="caution">
    <text evidence="3">The sequence shown here is derived from an EMBL/GenBank/DDBJ whole genome shotgun (WGS) entry which is preliminary data.</text>
</comment>
<keyword evidence="4" id="KW-1185">Reference proteome</keyword>
<evidence type="ECO:0000256" key="1">
    <source>
        <dbReference type="SAM" id="MobiDB-lite"/>
    </source>
</evidence>
<dbReference type="Proteomes" id="UP000252914">
    <property type="component" value="Unassembled WGS sequence"/>
</dbReference>
<dbReference type="Pfam" id="PF16951">
    <property type="entry name" value="MaAIMP_sms"/>
    <property type="match status" value="1"/>
</dbReference>
<keyword evidence="2" id="KW-1133">Transmembrane helix</keyword>
<feature type="compositionally biased region" description="Basic and acidic residues" evidence="1">
    <location>
        <begin position="1"/>
        <end position="17"/>
    </location>
</feature>
<gene>
    <name evidence="3" type="ORF">DTL70_07545</name>
</gene>
<protein>
    <submittedName>
        <fullName evidence="3">Methionine/alanine import family NSS transporter small subunit</fullName>
    </submittedName>
</protein>
<keyword evidence="2" id="KW-0472">Membrane</keyword>
<dbReference type="EMBL" id="QOIN01000034">
    <property type="protein sequence ID" value="RCG26415.1"/>
    <property type="molecule type" value="Genomic_DNA"/>
</dbReference>
<evidence type="ECO:0000256" key="2">
    <source>
        <dbReference type="SAM" id="Phobius"/>
    </source>
</evidence>
<evidence type="ECO:0000313" key="3">
    <source>
        <dbReference type="EMBL" id="RCG26415.1"/>
    </source>
</evidence>
<reference evidence="3 4" key="1">
    <citation type="submission" date="2018-06" db="EMBL/GenBank/DDBJ databases">
        <title>Streptomyces reniochalinae sp. nov. and Streptomyces diacarnus sp. nov. from marine sponges.</title>
        <authorList>
            <person name="Li L."/>
        </authorList>
    </citation>
    <scope>NUCLEOTIDE SEQUENCE [LARGE SCALE GENOMIC DNA]</scope>
    <source>
        <strain evidence="3 4">LHW51701</strain>
    </source>
</reference>
<name>A0A367F9Q1_9ACTN</name>
<feature type="transmembrane region" description="Helical" evidence="2">
    <location>
        <begin position="31"/>
        <end position="57"/>
    </location>
</feature>
<organism evidence="3 4">
    <name type="scientific">Streptomyces diacarni</name>
    <dbReference type="NCBI Taxonomy" id="2800381"/>
    <lineage>
        <taxon>Bacteria</taxon>
        <taxon>Bacillati</taxon>
        <taxon>Actinomycetota</taxon>
        <taxon>Actinomycetes</taxon>
        <taxon>Kitasatosporales</taxon>
        <taxon>Streptomycetaceae</taxon>
        <taxon>Streptomyces</taxon>
    </lineage>
</organism>
<evidence type="ECO:0000313" key="4">
    <source>
        <dbReference type="Proteomes" id="UP000252914"/>
    </source>
</evidence>
<dbReference type="NCBIfam" id="NF033493">
    <property type="entry name" value="MetS_like_NSS"/>
    <property type="match status" value="1"/>
</dbReference>
<accession>A0A367F9Q1</accession>
<dbReference type="AlphaFoldDB" id="A0A367F9Q1"/>
<sequence>MGDRRRCAGDRRPDRPRPLAHRAASRAGGGALMSAGAVVMMTAAILIVWGGLIAAVLRLRRHPDPE</sequence>
<feature type="region of interest" description="Disordered" evidence="1">
    <location>
        <begin position="1"/>
        <end position="26"/>
    </location>
</feature>
<dbReference type="InterPro" id="IPR031596">
    <property type="entry name" value="MaAIMP_sms"/>
</dbReference>